<keyword evidence="1" id="KW-1133">Transmembrane helix</keyword>
<evidence type="ECO:0000313" key="3">
    <source>
        <dbReference type="Proteomes" id="UP001487740"/>
    </source>
</evidence>
<protein>
    <submittedName>
        <fullName evidence="2">Uncharacterized protein</fullName>
    </submittedName>
</protein>
<gene>
    <name evidence="2" type="ORF">O3P69_012619</name>
</gene>
<dbReference type="EMBL" id="JARAKH010001017">
    <property type="protein sequence ID" value="KAK8373688.1"/>
    <property type="molecule type" value="Genomic_DNA"/>
</dbReference>
<name>A0AAW0SF06_SCYPA</name>
<feature type="transmembrane region" description="Helical" evidence="1">
    <location>
        <begin position="129"/>
        <end position="151"/>
    </location>
</feature>
<dbReference type="AlphaFoldDB" id="A0AAW0SF06"/>
<keyword evidence="1" id="KW-0812">Transmembrane</keyword>
<feature type="non-terminal residue" evidence="2">
    <location>
        <position position="1"/>
    </location>
</feature>
<evidence type="ECO:0000256" key="1">
    <source>
        <dbReference type="SAM" id="Phobius"/>
    </source>
</evidence>
<accession>A0AAW0SF06</accession>
<keyword evidence="3" id="KW-1185">Reference proteome</keyword>
<reference evidence="2 3" key="1">
    <citation type="submission" date="2023-03" db="EMBL/GenBank/DDBJ databases">
        <title>High-quality genome of Scylla paramamosain provides insights in environmental adaptation.</title>
        <authorList>
            <person name="Zhang L."/>
        </authorList>
    </citation>
    <scope>NUCLEOTIDE SEQUENCE [LARGE SCALE GENOMIC DNA]</scope>
    <source>
        <strain evidence="2">LZ_2023a</strain>
        <tissue evidence="2">Muscle</tissue>
    </source>
</reference>
<proteinExistence type="predicted"/>
<dbReference type="Proteomes" id="UP001487740">
    <property type="component" value="Unassembled WGS sequence"/>
</dbReference>
<comment type="caution">
    <text evidence="2">The sequence shown here is derived from an EMBL/GenBank/DDBJ whole genome shotgun (WGS) entry which is preliminary data.</text>
</comment>
<evidence type="ECO:0000313" key="2">
    <source>
        <dbReference type="EMBL" id="KAK8373688.1"/>
    </source>
</evidence>
<feature type="transmembrane region" description="Helical" evidence="1">
    <location>
        <begin position="25"/>
        <end position="42"/>
    </location>
</feature>
<feature type="transmembrane region" description="Helical" evidence="1">
    <location>
        <begin position="48"/>
        <end position="67"/>
    </location>
</feature>
<keyword evidence="1" id="KW-0472">Membrane</keyword>
<sequence>AYDVTLGSILSSSPLGHNTQLSKQVFPVLISLVSLTWSFTSYHRFFKLDGLTILNTLSLLFAIFFQVEGWPSESLRTKTTGSPPPPVTWIVTWIVGDCLQLWLELLQGYSTTMSLPGVMPEVAMTDVRVLLLVVASYLTLLATLVTVCVCVRKKPPMPLQQVSRDGNKVGVQENKNNHKHREQFYATVCKMSPHRDPTAVDRIPGEWQAGWQSYVGF</sequence>
<organism evidence="2 3">
    <name type="scientific">Scylla paramamosain</name>
    <name type="common">Mud crab</name>
    <dbReference type="NCBI Taxonomy" id="85552"/>
    <lineage>
        <taxon>Eukaryota</taxon>
        <taxon>Metazoa</taxon>
        <taxon>Ecdysozoa</taxon>
        <taxon>Arthropoda</taxon>
        <taxon>Crustacea</taxon>
        <taxon>Multicrustacea</taxon>
        <taxon>Malacostraca</taxon>
        <taxon>Eumalacostraca</taxon>
        <taxon>Eucarida</taxon>
        <taxon>Decapoda</taxon>
        <taxon>Pleocyemata</taxon>
        <taxon>Brachyura</taxon>
        <taxon>Eubrachyura</taxon>
        <taxon>Portunoidea</taxon>
        <taxon>Portunidae</taxon>
        <taxon>Portuninae</taxon>
        <taxon>Scylla</taxon>
    </lineage>
</organism>